<dbReference type="Gene3D" id="3.30.1340.30">
    <property type="match status" value="1"/>
</dbReference>
<dbReference type="SMART" id="SM00749">
    <property type="entry name" value="BON"/>
    <property type="match status" value="1"/>
</dbReference>
<name>A0ABT5MEW3_9BURK</name>
<reference evidence="2 3" key="1">
    <citation type="submission" date="2023-02" db="EMBL/GenBank/DDBJ databases">
        <title>Bacterial whole genome sequence for Curvibacter sp. HBC28.</title>
        <authorList>
            <person name="Le V."/>
            <person name="Ko S.-R."/>
            <person name="Ahn C.-Y."/>
            <person name="Oh H.-M."/>
        </authorList>
    </citation>
    <scope>NUCLEOTIDE SEQUENCE [LARGE SCALE GENOMIC DNA]</scope>
    <source>
        <strain evidence="2 3">HBC28</strain>
    </source>
</reference>
<proteinExistence type="predicted"/>
<dbReference type="RefSeq" id="WP_273926036.1">
    <property type="nucleotide sequence ID" value="NZ_JAQSIO010000002.1"/>
</dbReference>
<dbReference type="Proteomes" id="UP001528672">
    <property type="component" value="Unassembled WGS sequence"/>
</dbReference>
<comment type="caution">
    <text evidence="2">The sequence shown here is derived from an EMBL/GenBank/DDBJ whole genome shotgun (WGS) entry which is preliminary data.</text>
</comment>
<evidence type="ECO:0000313" key="3">
    <source>
        <dbReference type="Proteomes" id="UP001528672"/>
    </source>
</evidence>
<gene>
    <name evidence="2" type="ORF">PSQ39_07260</name>
</gene>
<protein>
    <submittedName>
        <fullName evidence="2">BON domain-containing protein</fullName>
    </submittedName>
</protein>
<organism evidence="2 3">
    <name type="scientific">Curvibacter microcysteis</name>
    <dbReference type="NCBI Taxonomy" id="3026419"/>
    <lineage>
        <taxon>Bacteria</taxon>
        <taxon>Pseudomonadati</taxon>
        <taxon>Pseudomonadota</taxon>
        <taxon>Betaproteobacteria</taxon>
        <taxon>Burkholderiales</taxon>
        <taxon>Comamonadaceae</taxon>
        <taxon>Curvibacter</taxon>
    </lineage>
</organism>
<evidence type="ECO:0000259" key="1">
    <source>
        <dbReference type="PROSITE" id="PS50914"/>
    </source>
</evidence>
<sequence length="113" mass="12109">MNSVHPPAPRVLAPALISEAQLRADVLEALAWEPGVDARRLVVQVCQGQVSLLGRVPDLASLQCALRAAARVRGVQALRHSLVVQPLQHALLWAEPLLSPTGAVPAQAWARPR</sequence>
<feature type="domain" description="BON" evidence="1">
    <location>
        <begin position="18"/>
        <end position="86"/>
    </location>
</feature>
<dbReference type="PROSITE" id="PS50914">
    <property type="entry name" value="BON"/>
    <property type="match status" value="1"/>
</dbReference>
<dbReference type="EMBL" id="JAQSIO010000002">
    <property type="protein sequence ID" value="MDD0814424.1"/>
    <property type="molecule type" value="Genomic_DNA"/>
</dbReference>
<keyword evidence="3" id="KW-1185">Reference proteome</keyword>
<dbReference type="Pfam" id="PF04972">
    <property type="entry name" value="BON"/>
    <property type="match status" value="1"/>
</dbReference>
<evidence type="ECO:0000313" key="2">
    <source>
        <dbReference type="EMBL" id="MDD0814424.1"/>
    </source>
</evidence>
<accession>A0ABT5MEW3</accession>
<dbReference type="InterPro" id="IPR007055">
    <property type="entry name" value="BON_dom"/>
</dbReference>
<dbReference type="InterPro" id="IPR014004">
    <property type="entry name" value="Transpt-assoc_nodulatn_dom_bac"/>
</dbReference>